<dbReference type="RefSeq" id="WP_275119540.1">
    <property type="nucleotide sequence ID" value="NZ_JAOTPO010000012.1"/>
</dbReference>
<dbReference type="InterPro" id="IPR001851">
    <property type="entry name" value="ABC_transp_permease"/>
</dbReference>
<gene>
    <name evidence="10" type="ORF">N7Z68_16340</name>
</gene>
<feature type="transmembrane region" description="Helical" evidence="9">
    <location>
        <begin position="87"/>
        <end position="115"/>
    </location>
</feature>
<evidence type="ECO:0000256" key="5">
    <source>
        <dbReference type="ARBA" id="ARBA00022970"/>
    </source>
</evidence>
<feature type="transmembrane region" description="Helical" evidence="9">
    <location>
        <begin position="42"/>
        <end position="75"/>
    </location>
</feature>
<dbReference type="InterPro" id="IPR052157">
    <property type="entry name" value="BCAA_transport_permease"/>
</dbReference>
<evidence type="ECO:0000256" key="8">
    <source>
        <dbReference type="ARBA" id="ARBA00037998"/>
    </source>
</evidence>
<dbReference type="Proteomes" id="UP001148125">
    <property type="component" value="Unassembled WGS sequence"/>
</dbReference>
<keyword evidence="4 9" id="KW-0812">Transmembrane</keyword>
<evidence type="ECO:0000256" key="3">
    <source>
        <dbReference type="ARBA" id="ARBA00022475"/>
    </source>
</evidence>
<keyword evidence="11" id="KW-1185">Reference proteome</keyword>
<proteinExistence type="inferred from homology"/>
<evidence type="ECO:0000256" key="1">
    <source>
        <dbReference type="ARBA" id="ARBA00004651"/>
    </source>
</evidence>
<organism evidence="10 11">
    <name type="scientific">Alkalihalobacterium chitinilyticum</name>
    <dbReference type="NCBI Taxonomy" id="2980103"/>
    <lineage>
        <taxon>Bacteria</taxon>
        <taxon>Bacillati</taxon>
        <taxon>Bacillota</taxon>
        <taxon>Bacilli</taxon>
        <taxon>Bacillales</taxon>
        <taxon>Bacillaceae</taxon>
        <taxon>Alkalihalobacterium</taxon>
    </lineage>
</organism>
<keyword evidence="3" id="KW-1003">Cell membrane</keyword>
<accession>A0ABT5VID3</accession>
<feature type="transmembrane region" description="Helical" evidence="9">
    <location>
        <begin position="135"/>
        <end position="159"/>
    </location>
</feature>
<keyword evidence="7 9" id="KW-0472">Membrane</keyword>
<dbReference type="PANTHER" id="PTHR11795:SF451">
    <property type="entry name" value="ABC TRANSPORTER PERMEASE PROTEIN"/>
    <property type="match status" value="1"/>
</dbReference>
<protein>
    <submittedName>
        <fullName evidence="10">Branched-chain amino acid ABC transporter permease</fullName>
    </submittedName>
</protein>
<evidence type="ECO:0000256" key="9">
    <source>
        <dbReference type="SAM" id="Phobius"/>
    </source>
</evidence>
<keyword evidence="6 9" id="KW-1133">Transmembrane helix</keyword>
<evidence type="ECO:0000256" key="7">
    <source>
        <dbReference type="ARBA" id="ARBA00023136"/>
    </source>
</evidence>
<dbReference type="Pfam" id="PF02653">
    <property type="entry name" value="BPD_transp_2"/>
    <property type="match status" value="1"/>
</dbReference>
<comment type="subcellular location">
    <subcellularLocation>
        <location evidence="1">Cell membrane</location>
        <topology evidence="1">Multi-pass membrane protein</topology>
    </subcellularLocation>
</comment>
<keyword evidence="2" id="KW-0813">Transport</keyword>
<evidence type="ECO:0000256" key="6">
    <source>
        <dbReference type="ARBA" id="ARBA00022989"/>
    </source>
</evidence>
<dbReference type="PANTHER" id="PTHR11795">
    <property type="entry name" value="BRANCHED-CHAIN AMINO ACID TRANSPORT SYSTEM PERMEASE PROTEIN LIVH"/>
    <property type="match status" value="1"/>
</dbReference>
<reference evidence="10" key="1">
    <citation type="submission" date="2024-05" db="EMBL/GenBank/DDBJ databases">
        <title>Alkalihalobacillus sp. strain MEB203 novel alkaliphilic bacterium from Lonar Lake, India.</title>
        <authorList>
            <person name="Joshi A."/>
            <person name="Thite S."/>
            <person name="Mengade P."/>
        </authorList>
    </citation>
    <scope>NUCLEOTIDE SEQUENCE</scope>
    <source>
        <strain evidence="10">MEB 203</strain>
    </source>
</reference>
<comment type="similarity">
    <text evidence="8">Belongs to the binding-protein-dependent transport system permease family. LivHM subfamily.</text>
</comment>
<evidence type="ECO:0000256" key="2">
    <source>
        <dbReference type="ARBA" id="ARBA00022448"/>
    </source>
</evidence>
<comment type="caution">
    <text evidence="10">The sequence shown here is derived from an EMBL/GenBank/DDBJ whole genome shotgun (WGS) entry which is preliminary data.</text>
</comment>
<keyword evidence="5" id="KW-0029">Amino-acid transport</keyword>
<dbReference type="CDD" id="cd06582">
    <property type="entry name" value="TM_PBP1_LivH_like"/>
    <property type="match status" value="1"/>
</dbReference>
<evidence type="ECO:0000256" key="4">
    <source>
        <dbReference type="ARBA" id="ARBA00022692"/>
    </source>
</evidence>
<feature type="transmembrane region" description="Helical" evidence="9">
    <location>
        <begin position="7"/>
        <end position="30"/>
    </location>
</feature>
<sequence length="294" mass="31009">MSFFLQLLITGVVVGSIYALVALGFVLIYKASDALNLANGELVLIGSYICLTLVAVYKIPFIIALIITLMFNALLGMAIERVVLRPLINAPVISVIMATIGLASLLAGLVHMIWGHQTKSYPPIFPSEPIRIGEIIIAPVYLWSFVIVMVLLVIFTIFFKYSKMGLAMRAVADDQMAALSMGISVKSVYAITWGIAALVAAVGGVLLGNINGVNASMATIGLAVLPVVILGGLDSIPGAIIGGFIIGIVQNLAAGYLQPIFGGGLKEVIPFIIVTIILMLKPNGLFGKGGIERV</sequence>
<evidence type="ECO:0000313" key="11">
    <source>
        <dbReference type="Proteomes" id="UP001148125"/>
    </source>
</evidence>
<name>A0ABT5VID3_9BACI</name>
<evidence type="ECO:0000313" key="10">
    <source>
        <dbReference type="EMBL" id="MDE5414931.1"/>
    </source>
</evidence>
<feature type="transmembrane region" description="Helical" evidence="9">
    <location>
        <begin position="188"/>
        <end position="207"/>
    </location>
</feature>
<dbReference type="EMBL" id="JAOTPO010000012">
    <property type="protein sequence ID" value="MDE5414931.1"/>
    <property type="molecule type" value="Genomic_DNA"/>
</dbReference>